<dbReference type="PANTHER" id="PTHR34846:SF5">
    <property type="entry name" value="CARBOXYMUCONOLACTONE DECARBOXYLASE-LIKE DOMAIN-CONTAINING PROTEIN"/>
    <property type="match status" value="1"/>
</dbReference>
<protein>
    <submittedName>
        <fullName evidence="2">Carboxymuconolactone decarboxylase family protein</fullName>
    </submittedName>
</protein>
<dbReference type="PANTHER" id="PTHR34846">
    <property type="entry name" value="4-CARBOXYMUCONOLACTONE DECARBOXYLASE FAMILY PROTEIN (AFU_ORTHOLOGUE AFUA_6G11590)"/>
    <property type="match status" value="1"/>
</dbReference>
<dbReference type="Pfam" id="PF02627">
    <property type="entry name" value="CMD"/>
    <property type="match status" value="1"/>
</dbReference>
<dbReference type="InterPro" id="IPR029032">
    <property type="entry name" value="AhpD-like"/>
</dbReference>
<gene>
    <name evidence="2" type="ORF">KCG34_11355</name>
</gene>
<dbReference type="InterPro" id="IPR003779">
    <property type="entry name" value="CMD-like"/>
</dbReference>
<accession>A0A975G3E5</accession>
<name>A0A975G3E5_9CAUL</name>
<dbReference type="RefSeq" id="WP_211940461.1">
    <property type="nucleotide sequence ID" value="NZ_CP073078.1"/>
</dbReference>
<keyword evidence="3" id="KW-1185">Reference proteome</keyword>
<feature type="domain" description="Carboxymuconolactone decarboxylase-like" evidence="1">
    <location>
        <begin position="40"/>
        <end position="122"/>
    </location>
</feature>
<dbReference type="SUPFAM" id="SSF69118">
    <property type="entry name" value="AhpD-like"/>
    <property type="match status" value="1"/>
</dbReference>
<dbReference type="AlphaFoldDB" id="A0A975G3E5"/>
<dbReference type="Proteomes" id="UP000676409">
    <property type="component" value="Chromosome"/>
</dbReference>
<evidence type="ECO:0000313" key="2">
    <source>
        <dbReference type="EMBL" id="QUD90410.1"/>
    </source>
</evidence>
<evidence type="ECO:0000259" key="1">
    <source>
        <dbReference type="Pfam" id="PF02627"/>
    </source>
</evidence>
<dbReference type="GO" id="GO:0051920">
    <property type="term" value="F:peroxiredoxin activity"/>
    <property type="evidence" value="ECO:0007669"/>
    <property type="project" value="InterPro"/>
</dbReference>
<evidence type="ECO:0000313" key="3">
    <source>
        <dbReference type="Proteomes" id="UP000676409"/>
    </source>
</evidence>
<reference evidence="2" key="1">
    <citation type="submission" date="2021-04" db="EMBL/GenBank/DDBJ databases">
        <title>The complete genome sequence of Caulobacter sp. S6.</title>
        <authorList>
            <person name="Tang Y."/>
            <person name="Ouyang W."/>
            <person name="Liu Q."/>
            <person name="Huang B."/>
            <person name="Guo Z."/>
            <person name="Lei P."/>
        </authorList>
    </citation>
    <scope>NUCLEOTIDE SEQUENCE</scope>
    <source>
        <strain evidence="2">S6</strain>
    </source>
</reference>
<dbReference type="EMBL" id="CP073078">
    <property type="protein sequence ID" value="QUD90410.1"/>
    <property type="molecule type" value="Genomic_DNA"/>
</dbReference>
<dbReference type="Gene3D" id="1.20.1290.10">
    <property type="entry name" value="AhpD-like"/>
    <property type="match status" value="1"/>
</dbReference>
<proteinExistence type="predicted"/>
<organism evidence="2 3">
    <name type="scientific">Phenylobacterium montanum</name>
    <dbReference type="NCBI Taxonomy" id="2823693"/>
    <lineage>
        <taxon>Bacteria</taxon>
        <taxon>Pseudomonadati</taxon>
        <taxon>Pseudomonadota</taxon>
        <taxon>Alphaproteobacteria</taxon>
        <taxon>Caulobacterales</taxon>
        <taxon>Caulobacteraceae</taxon>
        <taxon>Phenylobacterium</taxon>
    </lineage>
</organism>
<dbReference type="KEGG" id="caul:KCG34_11355"/>
<sequence length="198" mass="21785">MTRITKVPVSEWDEELRTMVAADEATSVEQGMYRVLAHTPELGKAVAVFGGSVFGSRTLPRRLIELVRLRIAFHNQCRSCMALRYHSAIDDGLTEGAVCSLEKPQEAADLSEAEKAALLYADRSAIDHFSIGDADFDALRKQFTEAEIVELGVFIAFFIGFGRLSAAWSMTEDLPEGYQASGEQILAPWAQEAVLVRG</sequence>